<name>A0ACD4CYK4_9HYPH</name>
<keyword evidence="1" id="KW-0614">Plasmid</keyword>
<dbReference type="Proteomes" id="UP001061991">
    <property type="component" value="Plasmid p_unnamed1"/>
</dbReference>
<keyword evidence="2" id="KW-1185">Reference proteome</keyword>
<evidence type="ECO:0000313" key="2">
    <source>
        <dbReference type="Proteomes" id="UP001061991"/>
    </source>
</evidence>
<accession>A0ACD4CYK4</accession>
<sequence length="345" mass="36872">MTEPEQHSSSLSLPPHVQLIQMGTAYWASRVVYAAAKLGLADQLKSGTKSAEELAGAIGAHAPILHRLMRTLASLGILTERTERRFALTDLGQALTTGAPGSARATLLTVGSYWFDGSFDHIVHSVQTGETGFEKVQGMPVFEYLAQHPDDASLFSETMVGIHGEEPPAVAAAYDFSTFETVVDVGGATGNMLAAILTRHAGPRGILIDRSHVVGDAPALLQSKGVIDRVTIEAGDFFDTVPAGGNAYLLSHILHDWGEDQCLRILGHVRKAMKPGGHLLIVEMVLPAGDAPHPGKMLDMVMLVLPGGQERTEAEYRSLLSKADFRLTRVVPTDSAVSVIEAVQI</sequence>
<proteinExistence type="predicted"/>
<evidence type="ECO:0000313" key="1">
    <source>
        <dbReference type="EMBL" id="UXN58716.1"/>
    </source>
</evidence>
<dbReference type="EMBL" id="CP104972">
    <property type="protein sequence ID" value="UXN58716.1"/>
    <property type="molecule type" value="Genomic_DNA"/>
</dbReference>
<gene>
    <name evidence="1" type="ORF">N8E88_12165</name>
</gene>
<reference evidence="1" key="1">
    <citation type="submission" date="2022-09" db="EMBL/GenBank/DDBJ databases">
        <title>Interaction between co-microsymbionts with complementary sets of symbiotic genes in legume-rhizobium systems.</title>
        <authorList>
            <person name="Safronova V."/>
            <person name="Sazanova A."/>
            <person name="Afonin A."/>
            <person name="Chirak E."/>
        </authorList>
    </citation>
    <scope>NUCLEOTIDE SEQUENCE</scope>
    <source>
        <strain evidence="1">A18/3m</strain>
    </source>
</reference>
<protein>
    <submittedName>
        <fullName evidence="1">Acetylserotonin O-methyltransferase</fullName>
    </submittedName>
</protein>
<organism evidence="1 2">
    <name type="scientific">Phyllobacterium zundukense</name>
    <dbReference type="NCBI Taxonomy" id="1867719"/>
    <lineage>
        <taxon>Bacteria</taxon>
        <taxon>Pseudomonadati</taxon>
        <taxon>Pseudomonadota</taxon>
        <taxon>Alphaproteobacteria</taxon>
        <taxon>Hyphomicrobiales</taxon>
        <taxon>Phyllobacteriaceae</taxon>
        <taxon>Phyllobacterium</taxon>
    </lineage>
</organism>
<geneLocation type="plasmid" evidence="1 2">
    <name>p_unnamed1</name>
</geneLocation>